<gene>
    <name evidence="1" type="ORF">WN944_012898</name>
</gene>
<dbReference type="EMBL" id="JBCGBO010000005">
    <property type="protein sequence ID" value="KAK9197715.1"/>
    <property type="molecule type" value="Genomic_DNA"/>
</dbReference>
<accession>A0AAP0M972</accession>
<evidence type="ECO:0000313" key="2">
    <source>
        <dbReference type="Proteomes" id="UP001428341"/>
    </source>
</evidence>
<evidence type="ECO:0000313" key="1">
    <source>
        <dbReference type="EMBL" id="KAK9197715.1"/>
    </source>
</evidence>
<organism evidence="1 2">
    <name type="scientific">Citrus x changshan-huyou</name>
    <dbReference type="NCBI Taxonomy" id="2935761"/>
    <lineage>
        <taxon>Eukaryota</taxon>
        <taxon>Viridiplantae</taxon>
        <taxon>Streptophyta</taxon>
        <taxon>Embryophyta</taxon>
        <taxon>Tracheophyta</taxon>
        <taxon>Spermatophyta</taxon>
        <taxon>Magnoliopsida</taxon>
        <taxon>eudicotyledons</taxon>
        <taxon>Gunneridae</taxon>
        <taxon>Pentapetalae</taxon>
        <taxon>rosids</taxon>
        <taxon>malvids</taxon>
        <taxon>Sapindales</taxon>
        <taxon>Rutaceae</taxon>
        <taxon>Aurantioideae</taxon>
        <taxon>Citrus</taxon>
    </lineage>
</organism>
<sequence length="107" mass="12158">MFGLGNVFEMEILKSERLSMQHLAFAWECPDREIARFQIMISDVSPKRQQTGKGNCSASRDGFLGMDGSGILRLEVKNVLWSSQEALLIIDSIQLGYPRNQSCNYKR</sequence>
<dbReference type="AlphaFoldDB" id="A0AAP0M972"/>
<protein>
    <submittedName>
        <fullName evidence="1">Uncharacterized protein</fullName>
    </submittedName>
</protein>
<name>A0AAP0M972_9ROSI</name>
<proteinExistence type="predicted"/>
<comment type="caution">
    <text evidence="1">The sequence shown here is derived from an EMBL/GenBank/DDBJ whole genome shotgun (WGS) entry which is preliminary data.</text>
</comment>
<reference evidence="1 2" key="1">
    <citation type="submission" date="2024-05" db="EMBL/GenBank/DDBJ databases">
        <title>Haplotype-resolved chromosome-level genome assembly of Huyou (Citrus changshanensis).</title>
        <authorList>
            <person name="Miao C."/>
            <person name="Chen W."/>
            <person name="Wu Y."/>
            <person name="Wang L."/>
            <person name="Zhao S."/>
            <person name="Grierson D."/>
            <person name="Xu C."/>
            <person name="Chen K."/>
        </authorList>
    </citation>
    <scope>NUCLEOTIDE SEQUENCE [LARGE SCALE GENOMIC DNA]</scope>
    <source>
        <strain evidence="1">01-14</strain>
        <tissue evidence="1">Leaf</tissue>
    </source>
</reference>
<keyword evidence="2" id="KW-1185">Reference proteome</keyword>
<dbReference type="Proteomes" id="UP001428341">
    <property type="component" value="Unassembled WGS sequence"/>
</dbReference>